<gene>
    <name evidence="1" type="ORF">ACFSBW_16935</name>
</gene>
<organism evidence="1 2">
    <name type="scientific">Halohasta litorea</name>
    <dbReference type="NCBI Taxonomy" id="869891"/>
    <lineage>
        <taxon>Archaea</taxon>
        <taxon>Methanobacteriati</taxon>
        <taxon>Methanobacteriota</taxon>
        <taxon>Stenosarchaea group</taxon>
        <taxon>Halobacteria</taxon>
        <taxon>Halobacteriales</taxon>
        <taxon>Haloferacaceae</taxon>
        <taxon>Halohasta</taxon>
    </lineage>
</organism>
<proteinExistence type="predicted"/>
<accession>A0ABD6DFC1</accession>
<dbReference type="Proteomes" id="UP001597052">
    <property type="component" value="Unassembled WGS sequence"/>
</dbReference>
<dbReference type="EMBL" id="JBHUDM010000006">
    <property type="protein sequence ID" value="MFD1643561.1"/>
    <property type="molecule type" value="Genomic_DNA"/>
</dbReference>
<dbReference type="RefSeq" id="WP_256397546.1">
    <property type="nucleotide sequence ID" value="NZ_JANHDJ010000008.1"/>
</dbReference>
<reference evidence="1 2" key="1">
    <citation type="journal article" date="2019" name="Int. J. Syst. Evol. Microbiol.">
        <title>The Global Catalogue of Microorganisms (GCM) 10K type strain sequencing project: providing services to taxonomists for standard genome sequencing and annotation.</title>
        <authorList>
            <consortium name="The Broad Institute Genomics Platform"/>
            <consortium name="The Broad Institute Genome Sequencing Center for Infectious Disease"/>
            <person name="Wu L."/>
            <person name="Ma J."/>
        </authorList>
    </citation>
    <scope>NUCLEOTIDE SEQUENCE [LARGE SCALE GENOMIC DNA]</scope>
    <source>
        <strain evidence="1 2">CGMCC 1.10593</strain>
    </source>
</reference>
<comment type="caution">
    <text evidence="1">The sequence shown here is derived from an EMBL/GenBank/DDBJ whole genome shotgun (WGS) entry which is preliminary data.</text>
</comment>
<keyword evidence="2" id="KW-1185">Reference proteome</keyword>
<sequence>MSVAEFDRGMGAGGEAGRLLKCGGDLAIRRGDSILGGLDLVSGGLVDVLFR</sequence>
<protein>
    <submittedName>
        <fullName evidence="1">Uncharacterized protein</fullName>
    </submittedName>
</protein>
<evidence type="ECO:0000313" key="2">
    <source>
        <dbReference type="Proteomes" id="UP001597052"/>
    </source>
</evidence>
<name>A0ABD6DFC1_9EURY</name>
<dbReference type="AlphaFoldDB" id="A0ABD6DFC1"/>
<evidence type="ECO:0000313" key="1">
    <source>
        <dbReference type="EMBL" id="MFD1643561.1"/>
    </source>
</evidence>